<accession>A0A4Q8ABU6</accession>
<keyword evidence="2" id="KW-0472">Membrane</keyword>
<evidence type="ECO:0000313" key="3">
    <source>
        <dbReference type="EMBL" id="RZU61657.1"/>
    </source>
</evidence>
<feature type="region of interest" description="Disordered" evidence="1">
    <location>
        <begin position="244"/>
        <end position="270"/>
    </location>
</feature>
<evidence type="ECO:0000256" key="2">
    <source>
        <dbReference type="SAM" id="Phobius"/>
    </source>
</evidence>
<gene>
    <name evidence="3" type="ORF">EV380_1233</name>
</gene>
<protein>
    <submittedName>
        <fullName evidence="3">Uncharacterized protein</fullName>
    </submittedName>
</protein>
<keyword evidence="2" id="KW-0812">Transmembrane</keyword>
<dbReference type="RefSeq" id="WP_130450059.1">
    <property type="nucleotide sequence ID" value="NZ_SHLA01000001.1"/>
</dbReference>
<proteinExistence type="predicted"/>
<comment type="caution">
    <text evidence="3">The sequence shown here is derived from an EMBL/GenBank/DDBJ whole genome shotgun (WGS) entry which is preliminary data.</text>
</comment>
<keyword evidence="2" id="KW-1133">Transmembrane helix</keyword>
<dbReference type="OrthoDB" id="3265533at2"/>
<name>A0A4Q8ABU6_9MICC</name>
<evidence type="ECO:0000256" key="1">
    <source>
        <dbReference type="SAM" id="MobiDB-lite"/>
    </source>
</evidence>
<dbReference type="AlphaFoldDB" id="A0A4Q8ABU6"/>
<dbReference type="Proteomes" id="UP000292685">
    <property type="component" value="Unassembled WGS sequence"/>
</dbReference>
<organism evidence="3 4">
    <name type="scientific">Zhihengliuella halotolerans</name>
    <dbReference type="NCBI Taxonomy" id="370736"/>
    <lineage>
        <taxon>Bacteria</taxon>
        <taxon>Bacillati</taxon>
        <taxon>Actinomycetota</taxon>
        <taxon>Actinomycetes</taxon>
        <taxon>Micrococcales</taxon>
        <taxon>Micrococcaceae</taxon>
        <taxon>Zhihengliuella</taxon>
    </lineage>
</organism>
<evidence type="ECO:0000313" key="4">
    <source>
        <dbReference type="Proteomes" id="UP000292685"/>
    </source>
</evidence>
<reference evidence="3 4" key="1">
    <citation type="submission" date="2019-02" db="EMBL/GenBank/DDBJ databases">
        <title>Sequencing the genomes of 1000 actinobacteria strains.</title>
        <authorList>
            <person name="Klenk H.-P."/>
        </authorList>
    </citation>
    <scope>NUCLEOTIDE SEQUENCE [LARGE SCALE GENOMIC DNA]</scope>
    <source>
        <strain evidence="3 4">DSM 17364</strain>
    </source>
</reference>
<sequence length="565" mass="60004">MRILTAIVAIVLGAAALVAGIGQKTFWAPSETVTAAIPGSVEAAPLTVIESGVNDVNEDPIEITIKGDGEFLLALGRSSDVDAWVGDASVNRVTEVDTEERVLKTVHEGSEDEVPNPENSDLWVAKDTVDGETVYTWTEPAEGEWSLLVAADGSDPAPTDISVEWPNNATTPFALGLIIIGALLVLFGLLRLVWPSKKTGNGARAANDDTREVPQVKGSNRGVAKRLTAVGAMVALTFSGVTAAHATEESEPSDASASADAPEDTDGDSDAYPVLLEMQLERILSGVSRAIEAGDEDLDAGLLEARLGGDALSDRRSNYKQISDEVDGVKLLEPVVAGPVRTSAVTTTTDWPRTVLAVTGEESPRILTLTQKDPRSNYKLTQNVEMLAGTSFPGIVIGDTSIRTLDLSDGSGLQTDPADATVQLRRFLNNPEVSEKDMFAESQYIEAVHKAQNEAKKEAEDEATVEYKRFIDEDSIHAVSTPDGGALVTLSIESVMITAPREEGATVTWGKNKKHVDLAGADETTGTANFSYAESFALYIPAAGSDDKIQVIAADSELQKIDIDE</sequence>
<keyword evidence="4" id="KW-1185">Reference proteome</keyword>
<dbReference type="EMBL" id="SHLA01000001">
    <property type="protein sequence ID" value="RZU61657.1"/>
    <property type="molecule type" value="Genomic_DNA"/>
</dbReference>
<feature type="transmembrane region" description="Helical" evidence="2">
    <location>
        <begin position="173"/>
        <end position="194"/>
    </location>
</feature>
<feature type="region of interest" description="Disordered" evidence="1">
    <location>
        <begin position="199"/>
        <end position="220"/>
    </location>
</feature>